<evidence type="ECO:0000313" key="1">
    <source>
        <dbReference type="EMBL" id="EKC42775.1"/>
    </source>
</evidence>
<dbReference type="AlphaFoldDB" id="K1RME0"/>
<protein>
    <submittedName>
        <fullName evidence="1">Uncharacterized protein</fullName>
    </submittedName>
</protein>
<sequence>MHNAQGTYERDMKSSELLTDSINSGMSFLDEQWVETGGKQKTLYGIPFASAKPIKIERAAGKHLSYVQLTYYNDTLPKVSSLTLESS</sequence>
<proteinExistence type="predicted"/>
<accession>K1RME0</accession>
<organism evidence="1">
    <name type="scientific">Magallana gigas</name>
    <name type="common">Pacific oyster</name>
    <name type="synonym">Crassostrea gigas</name>
    <dbReference type="NCBI Taxonomy" id="29159"/>
    <lineage>
        <taxon>Eukaryota</taxon>
        <taxon>Metazoa</taxon>
        <taxon>Spiralia</taxon>
        <taxon>Lophotrochozoa</taxon>
        <taxon>Mollusca</taxon>
        <taxon>Bivalvia</taxon>
        <taxon>Autobranchia</taxon>
        <taxon>Pteriomorphia</taxon>
        <taxon>Ostreida</taxon>
        <taxon>Ostreoidea</taxon>
        <taxon>Ostreidae</taxon>
        <taxon>Magallana</taxon>
    </lineage>
</organism>
<reference evidence="1" key="1">
    <citation type="journal article" date="2012" name="Nature">
        <title>The oyster genome reveals stress adaptation and complexity of shell formation.</title>
        <authorList>
            <person name="Zhang G."/>
            <person name="Fang X."/>
            <person name="Guo X."/>
            <person name="Li L."/>
            <person name="Luo R."/>
            <person name="Xu F."/>
            <person name="Yang P."/>
            <person name="Zhang L."/>
            <person name="Wang X."/>
            <person name="Qi H."/>
            <person name="Xiong Z."/>
            <person name="Que H."/>
            <person name="Xie Y."/>
            <person name="Holland P.W."/>
            <person name="Paps J."/>
            <person name="Zhu Y."/>
            <person name="Wu F."/>
            <person name="Chen Y."/>
            <person name="Wang J."/>
            <person name="Peng C."/>
            <person name="Meng J."/>
            <person name="Yang L."/>
            <person name="Liu J."/>
            <person name="Wen B."/>
            <person name="Zhang N."/>
            <person name="Huang Z."/>
            <person name="Zhu Q."/>
            <person name="Feng Y."/>
            <person name="Mount A."/>
            <person name="Hedgecock D."/>
            <person name="Xu Z."/>
            <person name="Liu Y."/>
            <person name="Domazet-Loso T."/>
            <person name="Du Y."/>
            <person name="Sun X."/>
            <person name="Zhang S."/>
            <person name="Liu B."/>
            <person name="Cheng P."/>
            <person name="Jiang X."/>
            <person name="Li J."/>
            <person name="Fan D."/>
            <person name="Wang W."/>
            <person name="Fu W."/>
            <person name="Wang T."/>
            <person name="Wang B."/>
            <person name="Zhang J."/>
            <person name="Peng Z."/>
            <person name="Li Y."/>
            <person name="Li N."/>
            <person name="Wang J."/>
            <person name="Chen M."/>
            <person name="He Y."/>
            <person name="Tan F."/>
            <person name="Song X."/>
            <person name="Zheng Q."/>
            <person name="Huang R."/>
            <person name="Yang H."/>
            <person name="Du X."/>
            <person name="Chen L."/>
            <person name="Yang M."/>
            <person name="Gaffney P.M."/>
            <person name="Wang S."/>
            <person name="Luo L."/>
            <person name="She Z."/>
            <person name="Ming Y."/>
            <person name="Huang W."/>
            <person name="Zhang S."/>
            <person name="Huang B."/>
            <person name="Zhang Y."/>
            <person name="Qu T."/>
            <person name="Ni P."/>
            <person name="Miao G."/>
            <person name="Wang J."/>
            <person name="Wang Q."/>
            <person name="Steinberg C.E."/>
            <person name="Wang H."/>
            <person name="Li N."/>
            <person name="Qian L."/>
            <person name="Zhang G."/>
            <person name="Li Y."/>
            <person name="Yang H."/>
            <person name="Liu X."/>
            <person name="Wang J."/>
            <person name="Yin Y."/>
            <person name="Wang J."/>
        </authorList>
    </citation>
    <scope>NUCLEOTIDE SEQUENCE [LARGE SCALE GENOMIC DNA]</scope>
    <source>
        <strain evidence="1">05x7-T-G4-1.051#20</strain>
    </source>
</reference>
<dbReference type="InParanoid" id="K1RME0"/>
<dbReference type="EMBL" id="JH816350">
    <property type="protein sequence ID" value="EKC42775.1"/>
    <property type="molecule type" value="Genomic_DNA"/>
</dbReference>
<name>K1RME0_MAGGI</name>
<gene>
    <name evidence="1" type="ORF">CGI_10018925</name>
</gene>
<dbReference type="HOGENOM" id="CLU_2485515_0_0_1"/>